<name>M2RA87_CERS8</name>
<accession>M2RA87</accession>
<dbReference type="OrthoDB" id="3312901at2759"/>
<organism evidence="2 3">
    <name type="scientific">Ceriporiopsis subvermispora (strain B)</name>
    <name type="common">White-rot fungus</name>
    <name type="synonym">Gelatoporia subvermispora</name>
    <dbReference type="NCBI Taxonomy" id="914234"/>
    <lineage>
        <taxon>Eukaryota</taxon>
        <taxon>Fungi</taxon>
        <taxon>Dikarya</taxon>
        <taxon>Basidiomycota</taxon>
        <taxon>Agaricomycotina</taxon>
        <taxon>Agaricomycetes</taxon>
        <taxon>Polyporales</taxon>
        <taxon>Gelatoporiaceae</taxon>
        <taxon>Gelatoporia</taxon>
    </lineage>
</organism>
<dbReference type="EMBL" id="KB445791">
    <property type="protein sequence ID" value="EMD41335.1"/>
    <property type="molecule type" value="Genomic_DNA"/>
</dbReference>
<sequence length="356" mass="40402">MSSHDAFIDAKLMFRQDTNTVDDEIVIAVFGRSMSGAAEFCEVFSKQSNDGECDSLPEFVPRSYEPFLMDGRSVRLVCVPDLDNIRPLGNNARVLIELASFLVSERRAGRRLAGAIYTHPISERGIGASTPRHISMFRTVCGSDTSENVVVATTQWDCIEINKGAHFHEQCHQYLFKMLVEEGAVILKHNDGLDSAQSIVRRLMNIQPKMLHLQAELMEHDKCLADTDIGRIVSEAIQEQVDNRRRRIKESQEEMCDVEQDPGPSKSVEEEIASSRRRISKLEDEIVQLEEAIQGLVEFRASDYKPMPRKSATFSSTVSILDTPSTPPQKSHLRIIFRFRLLMDFFRRISHTSLIE</sequence>
<keyword evidence="1" id="KW-0175">Coiled coil</keyword>
<keyword evidence="3" id="KW-1185">Reference proteome</keyword>
<dbReference type="AlphaFoldDB" id="M2RA87"/>
<dbReference type="Proteomes" id="UP000016930">
    <property type="component" value="Unassembled WGS sequence"/>
</dbReference>
<feature type="coiled-coil region" evidence="1">
    <location>
        <begin position="234"/>
        <end position="299"/>
    </location>
</feature>
<gene>
    <name evidence="2" type="ORF">CERSUDRAFT_89903</name>
</gene>
<protein>
    <submittedName>
        <fullName evidence="2">Uncharacterized protein</fullName>
    </submittedName>
</protein>
<evidence type="ECO:0000313" key="3">
    <source>
        <dbReference type="Proteomes" id="UP000016930"/>
    </source>
</evidence>
<dbReference type="Gene3D" id="3.40.50.300">
    <property type="entry name" value="P-loop containing nucleotide triphosphate hydrolases"/>
    <property type="match status" value="1"/>
</dbReference>
<proteinExistence type="predicted"/>
<reference evidence="2 3" key="1">
    <citation type="journal article" date="2012" name="Proc. Natl. Acad. Sci. U.S.A.">
        <title>Comparative genomics of Ceriporiopsis subvermispora and Phanerochaete chrysosporium provide insight into selective ligninolysis.</title>
        <authorList>
            <person name="Fernandez-Fueyo E."/>
            <person name="Ruiz-Duenas F.J."/>
            <person name="Ferreira P."/>
            <person name="Floudas D."/>
            <person name="Hibbett D.S."/>
            <person name="Canessa P."/>
            <person name="Larrondo L.F."/>
            <person name="James T.Y."/>
            <person name="Seelenfreund D."/>
            <person name="Lobos S."/>
            <person name="Polanco R."/>
            <person name="Tello M."/>
            <person name="Honda Y."/>
            <person name="Watanabe T."/>
            <person name="Watanabe T."/>
            <person name="Ryu J.S."/>
            <person name="Kubicek C.P."/>
            <person name="Schmoll M."/>
            <person name="Gaskell J."/>
            <person name="Hammel K.E."/>
            <person name="St John F.J."/>
            <person name="Vanden Wymelenberg A."/>
            <person name="Sabat G."/>
            <person name="Splinter BonDurant S."/>
            <person name="Syed K."/>
            <person name="Yadav J.S."/>
            <person name="Doddapaneni H."/>
            <person name="Subramanian V."/>
            <person name="Lavin J.L."/>
            <person name="Oguiza J.A."/>
            <person name="Perez G."/>
            <person name="Pisabarro A.G."/>
            <person name="Ramirez L."/>
            <person name="Santoyo F."/>
            <person name="Master E."/>
            <person name="Coutinho P.M."/>
            <person name="Henrissat B."/>
            <person name="Lombard V."/>
            <person name="Magnuson J.K."/>
            <person name="Kuees U."/>
            <person name="Hori C."/>
            <person name="Igarashi K."/>
            <person name="Samejima M."/>
            <person name="Held B.W."/>
            <person name="Barry K.W."/>
            <person name="LaButti K.M."/>
            <person name="Lapidus A."/>
            <person name="Lindquist E.A."/>
            <person name="Lucas S.M."/>
            <person name="Riley R."/>
            <person name="Salamov A.A."/>
            <person name="Hoffmeister D."/>
            <person name="Schwenk D."/>
            <person name="Hadar Y."/>
            <person name="Yarden O."/>
            <person name="de Vries R.P."/>
            <person name="Wiebenga A."/>
            <person name="Stenlid J."/>
            <person name="Eastwood D."/>
            <person name="Grigoriev I.V."/>
            <person name="Berka R.M."/>
            <person name="Blanchette R.A."/>
            <person name="Kersten P."/>
            <person name="Martinez A.T."/>
            <person name="Vicuna R."/>
            <person name="Cullen D."/>
        </authorList>
    </citation>
    <scope>NUCLEOTIDE SEQUENCE [LARGE SCALE GENOMIC DNA]</scope>
    <source>
        <strain evidence="2 3">B</strain>
    </source>
</reference>
<dbReference type="InterPro" id="IPR027417">
    <property type="entry name" value="P-loop_NTPase"/>
</dbReference>
<evidence type="ECO:0000256" key="1">
    <source>
        <dbReference type="SAM" id="Coils"/>
    </source>
</evidence>
<dbReference type="HOGENOM" id="CLU_066665_0_0_1"/>
<evidence type="ECO:0000313" key="2">
    <source>
        <dbReference type="EMBL" id="EMD41335.1"/>
    </source>
</evidence>